<name>A0A9I9EJ37_CUCME</name>
<dbReference type="AlphaFoldDB" id="A0A9I9EJ37"/>
<accession>A0A9I9EJ37</accession>
<proteinExistence type="predicted"/>
<reference evidence="1" key="1">
    <citation type="submission" date="2023-03" db="UniProtKB">
        <authorList>
            <consortium name="EnsemblPlants"/>
        </authorList>
    </citation>
    <scope>IDENTIFICATION</scope>
</reference>
<sequence>MGVLGQCLHLGLGVHSKCACLAIASCLVEGFGQNDGLVRQPGSEIRILS</sequence>
<dbReference type="EnsemblPlants" id="MELO3C034096.2.1">
    <property type="protein sequence ID" value="MELO3C034096.2.1"/>
    <property type="gene ID" value="MELO3C034096.2"/>
</dbReference>
<dbReference type="Gramene" id="MELO3C034096.2.1">
    <property type="protein sequence ID" value="MELO3C034096.2.1"/>
    <property type="gene ID" value="MELO3C034096.2"/>
</dbReference>
<organism evidence="1">
    <name type="scientific">Cucumis melo</name>
    <name type="common">Muskmelon</name>
    <dbReference type="NCBI Taxonomy" id="3656"/>
    <lineage>
        <taxon>Eukaryota</taxon>
        <taxon>Viridiplantae</taxon>
        <taxon>Streptophyta</taxon>
        <taxon>Embryophyta</taxon>
        <taxon>Tracheophyta</taxon>
        <taxon>Spermatophyta</taxon>
        <taxon>Magnoliopsida</taxon>
        <taxon>eudicotyledons</taxon>
        <taxon>Gunneridae</taxon>
        <taxon>Pentapetalae</taxon>
        <taxon>rosids</taxon>
        <taxon>fabids</taxon>
        <taxon>Cucurbitales</taxon>
        <taxon>Cucurbitaceae</taxon>
        <taxon>Benincaseae</taxon>
        <taxon>Cucumis</taxon>
    </lineage>
</organism>
<protein>
    <submittedName>
        <fullName evidence="1">Uncharacterized protein</fullName>
    </submittedName>
</protein>
<evidence type="ECO:0000313" key="1">
    <source>
        <dbReference type="EnsemblPlants" id="MELO3C034096.2.1"/>
    </source>
</evidence>